<keyword evidence="1" id="KW-0805">Transcription regulation</keyword>
<dbReference type="SUPFAM" id="SSF51306">
    <property type="entry name" value="LexA/Signal peptidase"/>
    <property type="match status" value="1"/>
</dbReference>
<dbReference type="InterPro" id="IPR036286">
    <property type="entry name" value="LexA/Signal_pep-like_sf"/>
</dbReference>
<feature type="domain" description="HTH cro/C1-type" evidence="4">
    <location>
        <begin position="88"/>
        <end position="141"/>
    </location>
</feature>
<reference evidence="5 6" key="1">
    <citation type="submission" date="2017-05" db="EMBL/GenBank/DDBJ databases">
        <title>Complete and WGS of Bordetella genogroups.</title>
        <authorList>
            <person name="Spilker T."/>
            <person name="LiPuma J."/>
        </authorList>
    </citation>
    <scope>NUCLEOTIDE SEQUENCE [LARGE SCALE GENOMIC DNA]</scope>
    <source>
        <strain evidence="5 6">AU17610</strain>
    </source>
</reference>
<evidence type="ECO:0000259" key="4">
    <source>
        <dbReference type="PROSITE" id="PS50943"/>
    </source>
</evidence>
<dbReference type="SMART" id="SM00530">
    <property type="entry name" value="HTH_XRE"/>
    <property type="match status" value="2"/>
</dbReference>
<accession>A0A261SGZ0</accession>
<dbReference type="SUPFAM" id="SSF47413">
    <property type="entry name" value="lambda repressor-like DNA-binding domains"/>
    <property type="match status" value="1"/>
</dbReference>
<dbReference type="PANTHER" id="PTHR40661:SF3">
    <property type="entry name" value="FELS-1 PROPHAGE TRANSCRIPTIONAL REGULATOR"/>
    <property type="match status" value="1"/>
</dbReference>
<dbReference type="Pfam" id="PF01381">
    <property type="entry name" value="HTH_3"/>
    <property type="match status" value="1"/>
</dbReference>
<evidence type="ECO:0000313" key="6">
    <source>
        <dbReference type="Proteomes" id="UP000217005"/>
    </source>
</evidence>
<dbReference type="AlphaFoldDB" id="A0A261SGZ0"/>
<dbReference type="InterPro" id="IPR039418">
    <property type="entry name" value="LexA-like"/>
</dbReference>
<dbReference type="EMBL" id="NEVL01000003">
    <property type="protein sequence ID" value="OZI36425.1"/>
    <property type="molecule type" value="Genomic_DNA"/>
</dbReference>
<organism evidence="5 6">
    <name type="scientific">Bordetella genomosp. 1</name>
    <dbReference type="NCBI Taxonomy" id="1395607"/>
    <lineage>
        <taxon>Bacteria</taxon>
        <taxon>Pseudomonadati</taxon>
        <taxon>Pseudomonadota</taxon>
        <taxon>Betaproteobacteria</taxon>
        <taxon>Burkholderiales</taxon>
        <taxon>Alcaligenaceae</taxon>
        <taxon>Bordetella</taxon>
    </lineage>
</organism>
<dbReference type="Proteomes" id="UP000217005">
    <property type="component" value="Unassembled WGS sequence"/>
</dbReference>
<evidence type="ECO:0000313" key="5">
    <source>
        <dbReference type="EMBL" id="OZI36425.1"/>
    </source>
</evidence>
<dbReference type="CDD" id="cd00093">
    <property type="entry name" value="HTH_XRE"/>
    <property type="match status" value="2"/>
</dbReference>
<gene>
    <name evidence="5" type="ORF">CEG14_15620</name>
</gene>
<dbReference type="OrthoDB" id="9021722at2"/>
<dbReference type="CDD" id="cd06529">
    <property type="entry name" value="S24_LexA-like"/>
    <property type="match status" value="1"/>
</dbReference>
<dbReference type="Gene3D" id="2.10.109.10">
    <property type="entry name" value="Umud Fragment, subunit A"/>
    <property type="match status" value="1"/>
</dbReference>
<dbReference type="InterPro" id="IPR015927">
    <property type="entry name" value="Peptidase_S24_S26A/B/C"/>
</dbReference>
<comment type="caution">
    <text evidence="5">The sequence shown here is derived from an EMBL/GenBank/DDBJ whole genome shotgun (WGS) entry which is preliminary data.</text>
</comment>
<dbReference type="Gene3D" id="1.10.260.40">
    <property type="entry name" value="lambda repressor-like DNA-binding domains"/>
    <property type="match status" value="1"/>
</dbReference>
<keyword evidence="3" id="KW-0804">Transcription</keyword>
<dbReference type="PROSITE" id="PS50943">
    <property type="entry name" value="HTH_CROC1"/>
    <property type="match status" value="1"/>
</dbReference>
<evidence type="ECO:0000256" key="3">
    <source>
        <dbReference type="ARBA" id="ARBA00023163"/>
    </source>
</evidence>
<dbReference type="PANTHER" id="PTHR40661">
    <property type="match status" value="1"/>
</dbReference>
<proteinExistence type="predicted"/>
<evidence type="ECO:0000256" key="2">
    <source>
        <dbReference type="ARBA" id="ARBA00023125"/>
    </source>
</evidence>
<name>A0A261SGZ0_9BORD</name>
<evidence type="ECO:0000256" key="1">
    <source>
        <dbReference type="ARBA" id="ARBA00023015"/>
    </source>
</evidence>
<dbReference type="InterPro" id="IPR001387">
    <property type="entry name" value="Cro/C1-type_HTH"/>
</dbReference>
<dbReference type="InterPro" id="IPR010982">
    <property type="entry name" value="Lambda_DNA-bd_dom_sf"/>
</dbReference>
<dbReference type="RefSeq" id="WP_094827231.1">
    <property type="nucleotide sequence ID" value="NZ_NEVL01000003.1"/>
</dbReference>
<keyword evidence="2" id="KW-0238">DNA-binding</keyword>
<protein>
    <recommendedName>
        <fullName evidence="4">HTH cro/C1-type domain-containing protein</fullName>
    </recommendedName>
</protein>
<dbReference type="GO" id="GO:0003677">
    <property type="term" value="F:DNA binding"/>
    <property type="evidence" value="ECO:0007669"/>
    <property type="project" value="UniProtKB-KW"/>
</dbReference>
<sequence>MKSIKEIRRDNLARAIDTRCDGSQTRAATLLGYSTPSLVSRYTTGAKDIGDRAARKMEEVFGLPPNWMDSPQEGGGAPADAAPVGRAIRHVRMARGLAAERLAEAAGLDAPTLARIESGAEPAPAELTRLAAALEVDSVTLARLAPLSFGEITKALLRQLPPHDFASSLSDDEVTYVGTYHPTRRIPVVGMAQLGENGFYDELEYPAGHGDGYLLFNSKDPDAYVLKVRGDSMKPAIRNGWYIVVEPSGRPTAGEYVVLQLEDGRKMAKELLFQHARTGDIEVMSVNGEIRMSIPGTSVRHVHPIAAVVPPSQILYT</sequence>
<dbReference type="Pfam" id="PF00717">
    <property type="entry name" value="Peptidase_S24"/>
    <property type="match status" value="1"/>
</dbReference>